<gene>
    <name evidence="3" type="ORF">CO704_13665</name>
    <name evidence="4" type="ORF">NCTC12120_06136</name>
</gene>
<accession>A0A291DZ31</accession>
<feature type="transmembrane region" description="Helical" evidence="1">
    <location>
        <begin position="113"/>
        <end position="130"/>
    </location>
</feature>
<dbReference type="Proteomes" id="UP000217979">
    <property type="component" value="Chromosome"/>
</dbReference>
<evidence type="ECO:0000313" key="5">
    <source>
        <dbReference type="Proteomes" id="UP000217979"/>
    </source>
</evidence>
<feature type="domain" description="Acyltransferase 3" evidence="2">
    <location>
        <begin position="7"/>
        <end position="318"/>
    </location>
</feature>
<keyword evidence="4" id="KW-0808">Transferase</keyword>
<reference evidence="4 6" key="2">
    <citation type="submission" date="2018-06" db="EMBL/GenBank/DDBJ databases">
        <authorList>
            <consortium name="Pathogen Informatics"/>
            <person name="Doyle S."/>
        </authorList>
    </citation>
    <scope>NUCLEOTIDE SEQUENCE [LARGE SCALE GENOMIC DNA]</scope>
    <source>
        <strain evidence="4 6">NCTC12120</strain>
    </source>
</reference>
<protein>
    <submittedName>
        <fullName evidence="4">Fucose 4-O-acetylase and related acetyltransferases</fullName>
    </submittedName>
</protein>
<name>A0A291DZ31_9ENTR</name>
<dbReference type="Proteomes" id="UP000251197">
    <property type="component" value="Unassembled WGS sequence"/>
</dbReference>
<dbReference type="InterPro" id="IPR002656">
    <property type="entry name" value="Acyl_transf_3_dom"/>
</dbReference>
<evidence type="ECO:0000313" key="3">
    <source>
        <dbReference type="EMBL" id="ATF93080.1"/>
    </source>
</evidence>
<feature type="transmembrane region" description="Helical" evidence="1">
    <location>
        <begin position="73"/>
        <end position="93"/>
    </location>
</feature>
<feature type="transmembrane region" description="Helical" evidence="1">
    <location>
        <begin position="173"/>
        <end position="191"/>
    </location>
</feature>
<organism evidence="3 5">
    <name type="scientific">Cedecea neteri</name>
    <dbReference type="NCBI Taxonomy" id="158822"/>
    <lineage>
        <taxon>Bacteria</taxon>
        <taxon>Pseudomonadati</taxon>
        <taxon>Pseudomonadota</taxon>
        <taxon>Gammaproteobacteria</taxon>
        <taxon>Enterobacterales</taxon>
        <taxon>Enterobacteriaceae</taxon>
        <taxon>Cedecea</taxon>
    </lineage>
</organism>
<keyword evidence="1" id="KW-0812">Transmembrane</keyword>
<sequence length="328" mass="37156">MSTGRVNWVDSLRFLGIFYIYLGHFETNAGKLYPFVFSFHVPLFFFISGLFAKQIREASDIYKVAIKSFRKIIIPYIAFSVIALIIIAIHGDWSLDKTIENGVLAIYGIRNHIYAGSLWFLPCLFVVIIYHSIISYVLRNRFVVLLVSFIIYMIASSYSIVSNPSWFFNADSALCYLVYYSLGGCVSSILLQDPNNYNQANKIIFLCVSFLSLYFAAMCYFKGADFYFANFSSPQVRLALSFLITAILFIPNIYLASLIKWGPISTLGKATLVLCGTEQILKLMMSSIFESIGLKVTLVNPLEAVLYTAICFVVSYFTIVKIYNNISK</sequence>
<dbReference type="InterPro" id="IPR052734">
    <property type="entry name" value="Nod_factor_acetyltransferase"/>
</dbReference>
<reference evidence="3 5" key="1">
    <citation type="submission" date="2017-09" db="EMBL/GenBank/DDBJ databases">
        <title>FDA dAtabase for Regulatory Grade micrObial Sequences (FDA-ARGOS): Supporting development and validation of Infectious Disease Dx tests.</title>
        <authorList>
            <person name="Minogue T."/>
            <person name="Wolcott M."/>
            <person name="Wasieloski L."/>
            <person name="Aguilar W."/>
            <person name="Moore D."/>
            <person name="Tallon L."/>
            <person name="Sadzewicz L."/>
            <person name="Ott S."/>
            <person name="Zhao X."/>
            <person name="Nagaraj S."/>
            <person name="Vavikolanu K."/>
            <person name="Aluvathingal J."/>
            <person name="Nadendla S."/>
            <person name="Sichtig H."/>
        </authorList>
    </citation>
    <scope>NUCLEOTIDE SEQUENCE [LARGE SCALE GENOMIC DNA]</scope>
    <source>
        <strain evidence="3 5">FDAARGOS_392</strain>
    </source>
</reference>
<evidence type="ECO:0000256" key="1">
    <source>
        <dbReference type="SAM" id="Phobius"/>
    </source>
</evidence>
<dbReference type="PANTHER" id="PTHR37312:SF1">
    <property type="entry name" value="MEMBRANE-BOUND ACYLTRANSFERASE YKRP-RELATED"/>
    <property type="match status" value="1"/>
</dbReference>
<dbReference type="PANTHER" id="PTHR37312">
    <property type="entry name" value="MEMBRANE-BOUND ACYLTRANSFERASE YKRP-RELATED"/>
    <property type="match status" value="1"/>
</dbReference>
<evidence type="ECO:0000313" key="4">
    <source>
        <dbReference type="EMBL" id="SQC93026.1"/>
    </source>
</evidence>
<evidence type="ECO:0000313" key="6">
    <source>
        <dbReference type="Proteomes" id="UP000251197"/>
    </source>
</evidence>
<dbReference type="EMBL" id="CP023525">
    <property type="protein sequence ID" value="ATF93080.1"/>
    <property type="molecule type" value="Genomic_DNA"/>
</dbReference>
<feature type="transmembrane region" description="Helical" evidence="1">
    <location>
        <begin position="238"/>
        <end position="259"/>
    </location>
</feature>
<dbReference type="RefSeq" id="WP_061274057.1">
    <property type="nucleotide sequence ID" value="NZ_CP023525.1"/>
</dbReference>
<keyword evidence="1" id="KW-0472">Membrane</keyword>
<keyword evidence="1" id="KW-1133">Transmembrane helix</keyword>
<feature type="transmembrane region" description="Helical" evidence="1">
    <location>
        <begin position="142"/>
        <end position="161"/>
    </location>
</feature>
<dbReference type="EMBL" id="UAVU01000010">
    <property type="protein sequence ID" value="SQC93026.1"/>
    <property type="molecule type" value="Genomic_DNA"/>
</dbReference>
<feature type="transmembrane region" description="Helical" evidence="1">
    <location>
        <begin position="304"/>
        <end position="323"/>
    </location>
</feature>
<evidence type="ECO:0000259" key="2">
    <source>
        <dbReference type="Pfam" id="PF01757"/>
    </source>
</evidence>
<proteinExistence type="predicted"/>
<dbReference type="AlphaFoldDB" id="A0A291DZ31"/>
<dbReference type="Pfam" id="PF01757">
    <property type="entry name" value="Acyl_transf_3"/>
    <property type="match status" value="1"/>
</dbReference>
<feature type="transmembrane region" description="Helical" evidence="1">
    <location>
        <begin position="32"/>
        <end position="52"/>
    </location>
</feature>
<dbReference type="GO" id="GO:0016747">
    <property type="term" value="F:acyltransferase activity, transferring groups other than amino-acyl groups"/>
    <property type="evidence" value="ECO:0007669"/>
    <property type="project" value="InterPro"/>
</dbReference>
<feature type="transmembrane region" description="Helical" evidence="1">
    <location>
        <begin position="203"/>
        <end position="223"/>
    </location>
</feature>